<reference evidence="3" key="1">
    <citation type="submission" date="2022-08" db="EMBL/GenBank/DDBJ databases">
        <title>Whole genome sequencing of non-tuberculosis mycobacteria type-strains.</title>
        <authorList>
            <person name="Igarashi Y."/>
            <person name="Osugi A."/>
            <person name="Mitarai S."/>
        </authorList>
    </citation>
    <scope>NUCLEOTIDE SEQUENCE</scope>
    <source>
        <strain evidence="3">DSM 45127</strain>
    </source>
</reference>
<feature type="domain" description="Methyltransferase type 11" evidence="2">
    <location>
        <begin position="58"/>
        <end position="147"/>
    </location>
</feature>
<evidence type="ECO:0000256" key="1">
    <source>
        <dbReference type="ARBA" id="ARBA00022679"/>
    </source>
</evidence>
<dbReference type="Proteomes" id="UP001055336">
    <property type="component" value="Chromosome"/>
</dbReference>
<dbReference type="CDD" id="cd02440">
    <property type="entry name" value="AdoMet_MTases"/>
    <property type="match status" value="1"/>
</dbReference>
<dbReference type="InterPro" id="IPR013216">
    <property type="entry name" value="Methyltransf_11"/>
</dbReference>
<dbReference type="GO" id="GO:0008168">
    <property type="term" value="F:methyltransferase activity"/>
    <property type="evidence" value="ECO:0007669"/>
    <property type="project" value="UniProtKB-KW"/>
</dbReference>
<proteinExistence type="predicted"/>
<accession>A0ABY3VHR2</accession>
<protein>
    <submittedName>
        <fullName evidence="3">Class I SAM-dependent methyltransferase</fullName>
    </submittedName>
</protein>
<evidence type="ECO:0000313" key="4">
    <source>
        <dbReference type="Proteomes" id="UP001055336"/>
    </source>
</evidence>
<evidence type="ECO:0000259" key="2">
    <source>
        <dbReference type="Pfam" id="PF08241"/>
    </source>
</evidence>
<keyword evidence="4" id="KW-1185">Reference proteome</keyword>
<dbReference type="Pfam" id="PF08241">
    <property type="entry name" value="Methyltransf_11"/>
    <property type="match status" value="1"/>
</dbReference>
<dbReference type="EMBL" id="CP092488">
    <property type="protein sequence ID" value="UMB68964.1"/>
    <property type="molecule type" value="Genomic_DNA"/>
</dbReference>
<dbReference type="SUPFAM" id="SSF53335">
    <property type="entry name" value="S-adenosyl-L-methionine-dependent methyltransferases"/>
    <property type="match status" value="1"/>
</dbReference>
<dbReference type="InterPro" id="IPR050447">
    <property type="entry name" value="Erg6_SMT_methyltransf"/>
</dbReference>
<sequence>MSDPAEAEFDTLAEWTAQVAKDLGEEFYIPAGCRGSGSPDVLDWLIDQLDLKAGETLLDCGAGVGGPAAYAAQQRGVQPILVEPQAGGCAASRELFGFPALQADASKLPFPDEAFDATWALGVLCTTEAQVELLRELGRVVRRPGRIGLLILITREPAPPGEPEDSFFPTRESFDESVRRAGLRIETCRSVGDIWQPPEPWQQRVRAVEAELERRHGDDHAWQVAEEQSDRIAKLLKDSVIEPHAFLLRRAD</sequence>
<dbReference type="GO" id="GO:0032259">
    <property type="term" value="P:methylation"/>
    <property type="evidence" value="ECO:0007669"/>
    <property type="project" value="UniProtKB-KW"/>
</dbReference>
<gene>
    <name evidence="3" type="ORF">MKK62_21665</name>
</gene>
<keyword evidence="3" id="KW-0489">Methyltransferase</keyword>
<evidence type="ECO:0000313" key="3">
    <source>
        <dbReference type="EMBL" id="UMB68964.1"/>
    </source>
</evidence>
<dbReference type="PANTHER" id="PTHR44068">
    <property type="entry name" value="ZGC:194242"/>
    <property type="match status" value="1"/>
</dbReference>
<dbReference type="InterPro" id="IPR029063">
    <property type="entry name" value="SAM-dependent_MTases_sf"/>
</dbReference>
<dbReference type="RefSeq" id="WP_240260698.1">
    <property type="nucleotide sequence ID" value="NZ_CP092488.2"/>
</dbReference>
<dbReference type="PANTHER" id="PTHR44068:SF11">
    <property type="entry name" value="GERANYL DIPHOSPHATE 2-C-METHYLTRANSFERASE"/>
    <property type="match status" value="1"/>
</dbReference>
<organism evidence="3 4">
    <name type="scientific">Mycobacterium paraterrae</name>
    <dbReference type="NCBI Taxonomy" id="577492"/>
    <lineage>
        <taxon>Bacteria</taxon>
        <taxon>Bacillati</taxon>
        <taxon>Actinomycetota</taxon>
        <taxon>Actinomycetes</taxon>
        <taxon>Mycobacteriales</taxon>
        <taxon>Mycobacteriaceae</taxon>
        <taxon>Mycobacterium</taxon>
    </lineage>
</organism>
<dbReference type="Gene3D" id="3.40.50.150">
    <property type="entry name" value="Vaccinia Virus protein VP39"/>
    <property type="match status" value="1"/>
</dbReference>
<name>A0ABY3VHR2_9MYCO</name>
<keyword evidence="1" id="KW-0808">Transferase</keyword>